<dbReference type="SMART" id="SM00397">
    <property type="entry name" value="t_SNARE"/>
    <property type="match status" value="1"/>
</dbReference>
<proteinExistence type="inferred from homology"/>
<keyword evidence="3" id="KW-0813">Transport</keyword>
<dbReference type="InterPro" id="IPR015260">
    <property type="entry name" value="Syntaxin-6/10/61_N"/>
</dbReference>
<feature type="region of interest" description="Disordered" evidence="9">
    <location>
        <begin position="113"/>
        <end position="142"/>
    </location>
</feature>
<organism evidence="12 13">
    <name type="scientific">Catenaria anguillulae PL171</name>
    <dbReference type="NCBI Taxonomy" id="765915"/>
    <lineage>
        <taxon>Eukaryota</taxon>
        <taxon>Fungi</taxon>
        <taxon>Fungi incertae sedis</taxon>
        <taxon>Blastocladiomycota</taxon>
        <taxon>Blastocladiomycetes</taxon>
        <taxon>Blastocladiales</taxon>
        <taxon>Catenariaceae</taxon>
        <taxon>Catenaria</taxon>
    </lineage>
</organism>
<evidence type="ECO:0000256" key="1">
    <source>
        <dbReference type="ARBA" id="ARBA00004409"/>
    </source>
</evidence>
<name>A0A1Y2HHZ3_9FUNG</name>
<dbReference type="Proteomes" id="UP000193411">
    <property type="component" value="Unassembled WGS sequence"/>
</dbReference>
<keyword evidence="6 10" id="KW-1133">Transmembrane helix</keyword>
<evidence type="ECO:0000256" key="7">
    <source>
        <dbReference type="ARBA" id="ARBA00023034"/>
    </source>
</evidence>
<protein>
    <recommendedName>
        <fullName evidence="11">t-SNARE coiled-coil homology domain-containing protein</fullName>
    </recommendedName>
</protein>
<evidence type="ECO:0000256" key="4">
    <source>
        <dbReference type="ARBA" id="ARBA00022692"/>
    </source>
</evidence>
<dbReference type="STRING" id="765915.A0A1Y2HHZ3"/>
<evidence type="ECO:0000256" key="2">
    <source>
        <dbReference type="ARBA" id="ARBA00009063"/>
    </source>
</evidence>
<feature type="compositionally biased region" description="Polar residues" evidence="9">
    <location>
        <begin position="132"/>
        <end position="142"/>
    </location>
</feature>
<dbReference type="PROSITE" id="PS50192">
    <property type="entry name" value="T_SNARE"/>
    <property type="match status" value="1"/>
</dbReference>
<feature type="transmembrane region" description="Helical" evidence="10">
    <location>
        <begin position="221"/>
        <end position="240"/>
    </location>
</feature>
<evidence type="ECO:0000313" key="13">
    <source>
        <dbReference type="Proteomes" id="UP000193411"/>
    </source>
</evidence>
<keyword evidence="4 10" id="KW-0812">Transmembrane</keyword>
<evidence type="ECO:0000256" key="8">
    <source>
        <dbReference type="ARBA" id="ARBA00023136"/>
    </source>
</evidence>
<dbReference type="CDD" id="cd15851">
    <property type="entry name" value="SNARE_Syntaxin6"/>
    <property type="match status" value="1"/>
</dbReference>
<dbReference type="Pfam" id="PF09177">
    <property type="entry name" value="STX6_10_61_N"/>
    <property type="match status" value="1"/>
</dbReference>
<dbReference type="InterPro" id="IPR000727">
    <property type="entry name" value="T_SNARE_dom"/>
</dbReference>
<comment type="similarity">
    <text evidence="2">Belongs to the syntaxin family.</text>
</comment>
<dbReference type="GO" id="GO:0048193">
    <property type="term" value="P:Golgi vesicle transport"/>
    <property type="evidence" value="ECO:0007669"/>
    <property type="project" value="InterPro"/>
</dbReference>
<accession>A0A1Y2HHZ3</accession>
<comment type="caution">
    <text evidence="12">The sequence shown here is derived from an EMBL/GenBank/DDBJ whole genome shotgun (WGS) entry which is preliminary data.</text>
</comment>
<evidence type="ECO:0000259" key="11">
    <source>
        <dbReference type="PROSITE" id="PS50192"/>
    </source>
</evidence>
<dbReference type="CDD" id="cd21443">
    <property type="entry name" value="SNARE_NTD_STX6_STX10"/>
    <property type="match status" value="1"/>
</dbReference>
<sequence>MQQDPFDVVKASVSHNLVSAKASLDNWAAQGHPLHVAHNARSSLNAIAADINDLAETILVVQREPARFRLTAADIQARRSFVATAKESLKELQSTLESGMVAAEKQQRAALFNTSGHSPPFSASKPPLASGAGSNDPNQNLIDNQLGQQQVLMRNQDQQLDQVMNTVSTLKQVAITMGDEIEDQIGLMNDMDHDVDNTQDKLRGAMRRMDHLMKASNDTKATWLIIVLTITLILLIVFVLV</sequence>
<dbReference type="Gene3D" id="1.20.5.110">
    <property type="match status" value="1"/>
</dbReference>
<keyword evidence="5" id="KW-0653">Protein transport</keyword>
<evidence type="ECO:0000256" key="6">
    <source>
        <dbReference type="ARBA" id="ARBA00022989"/>
    </source>
</evidence>
<dbReference type="SUPFAM" id="SSF58038">
    <property type="entry name" value="SNARE fusion complex"/>
    <property type="match status" value="1"/>
</dbReference>
<dbReference type="Pfam" id="PF05739">
    <property type="entry name" value="SNARE"/>
    <property type="match status" value="1"/>
</dbReference>
<dbReference type="InterPro" id="IPR010989">
    <property type="entry name" value="SNARE"/>
</dbReference>
<dbReference type="SUPFAM" id="SSF47661">
    <property type="entry name" value="t-snare proteins"/>
    <property type="match status" value="1"/>
</dbReference>
<evidence type="ECO:0000256" key="3">
    <source>
        <dbReference type="ARBA" id="ARBA00022448"/>
    </source>
</evidence>
<reference evidence="12 13" key="1">
    <citation type="submission" date="2016-07" db="EMBL/GenBank/DDBJ databases">
        <title>Pervasive Adenine N6-methylation of Active Genes in Fungi.</title>
        <authorList>
            <consortium name="DOE Joint Genome Institute"/>
            <person name="Mondo S.J."/>
            <person name="Dannebaum R.O."/>
            <person name="Kuo R.C."/>
            <person name="Labutti K."/>
            <person name="Haridas S."/>
            <person name="Kuo A."/>
            <person name="Salamov A."/>
            <person name="Ahrendt S.R."/>
            <person name="Lipzen A."/>
            <person name="Sullivan W."/>
            <person name="Andreopoulos W.B."/>
            <person name="Clum A."/>
            <person name="Lindquist E."/>
            <person name="Daum C."/>
            <person name="Ramamoorthy G.K."/>
            <person name="Gryganskyi A."/>
            <person name="Culley D."/>
            <person name="Magnuson J.K."/>
            <person name="James T.Y."/>
            <person name="O'Malley M.A."/>
            <person name="Stajich J.E."/>
            <person name="Spatafora J.W."/>
            <person name="Visel A."/>
            <person name="Grigoriev I.V."/>
        </authorList>
    </citation>
    <scope>NUCLEOTIDE SEQUENCE [LARGE SCALE GENOMIC DNA]</scope>
    <source>
        <strain evidence="12 13">PL171</strain>
    </source>
</reference>
<gene>
    <name evidence="12" type="ORF">BCR44DRAFT_153097</name>
</gene>
<dbReference type="GO" id="GO:0015031">
    <property type="term" value="P:protein transport"/>
    <property type="evidence" value="ECO:0007669"/>
    <property type="project" value="UniProtKB-KW"/>
</dbReference>
<comment type="subcellular location">
    <subcellularLocation>
        <location evidence="1">Golgi apparatus membrane</location>
        <topology evidence="1">Single-pass type IV membrane protein</topology>
    </subcellularLocation>
</comment>
<dbReference type="GO" id="GO:0000139">
    <property type="term" value="C:Golgi membrane"/>
    <property type="evidence" value="ECO:0007669"/>
    <property type="project" value="UniProtKB-SubCell"/>
</dbReference>
<feature type="domain" description="T-SNARE coiled-coil homology" evidence="11">
    <location>
        <begin position="150"/>
        <end position="212"/>
    </location>
</feature>
<keyword evidence="8 10" id="KW-0472">Membrane</keyword>
<dbReference type="AlphaFoldDB" id="A0A1Y2HHZ3"/>
<evidence type="ECO:0000313" key="12">
    <source>
        <dbReference type="EMBL" id="ORZ34149.1"/>
    </source>
</evidence>
<evidence type="ECO:0000256" key="5">
    <source>
        <dbReference type="ARBA" id="ARBA00022927"/>
    </source>
</evidence>
<keyword evidence="13" id="KW-1185">Reference proteome</keyword>
<keyword evidence="7" id="KW-0333">Golgi apparatus</keyword>
<evidence type="ECO:0000256" key="10">
    <source>
        <dbReference type="SAM" id="Phobius"/>
    </source>
</evidence>
<dbReference type="PANTHER" id="PTHR12791">
    <property type="entry name" value="GOLGI SNARE BET1-RELATED"/>
    <property type="match status" value="1"/>
</dbReference>
<dbReference type="Gene3D" id="1.20.58.90">
    <property type="match status" value="1"/>
</dbReference>
<dbReference type="OrthoDB" id="546861at2759"/>
<evidence type="ECO:0000256" key="9">
    <source>
        <dbReference type="SAM" id="MobiDB-lite"/>
    </source>
</evidence>
<dbReference type="EMBL" id="MCFL01000030">
    <property type="protein sequence ID" value="ORZ34149.1"/>
    <property type="molecule type" value="Genomic_DNA"/>
</dbReference>